<evidence type="ECO:0000313" key="2">
    <source>
        <dbReference type="Proteomes" id="UP000308600"/>
    </source>
</evidence>
<organism evidence="1 2">
    <name type="scientific">Pluteus cervinus</name>
    <dbReference type="NCBI Taxonomy" id="181527"/>
    <lineage>
        <taxon>Eukaryota</taxon>
        <taxon>Fungi</taxon>
        <taxon>Dikarya</taxon>
        <taxon>Basidiomycota</taxon>
        <taxon>Agaricomycotina</taxon>
        <taxon>Agaricomycetes</taxon>
        <taxon>Agaricomycetidae</taxon>
        <taxon>Agaricales</taxon>
        <taxon>Pluteineae</taxon>
        <taxon>Pluteaceae</taxon>
        <taxon>Pluteus</taxon>
    </lineage>
</organism>
<gene>
    <name evidence="1" type="ORF">BDN72DRAFT_771581</name>
</gene>
<dbReference type="Proteomes" id="UP000308600">
    <property type="component" value="Unassembled WGS sequence"/>
</dbReference>
<reference evidence="1 2" key="1">
    <citation type="journal article" date="2019" name="Nat. Ecol. Evol.">
        <title>Megaphylogeny resolves global patterns of mushroom evolution.</title>
        <authorList>
            <person name="Varga T."/>
            <person name="Krizsan K."/>
            <person name="Foldi C."/>
            <person name="Dima B."/>
            <person name="Sanchez-Garcia M."/>
            <person name="Sanchez-Ramirez S."/>
            <person name="Szollosi G.J."/>
            <person name="Szarkandi J.G."/>
            <person name="Papp V."/>
            <person name="Albert L."/>
            <person name="Andreopoulos W."/>
            <person name="Angelini C."/>
            <person name="Antonin V."/>
            <person name="Barry K.W."/>
            <person name="Bougher N.L."/>
            <person name="Buchanan P."/>
            <person name="Buyck B."/>
            <person name="Bense V."/>
            <person name="Catcheside P."/>
            <person name="Chovatia M."/>
            <person name="Cooper J."/>
            <person name="Damon W."/>
            <person name="Desjardin D."/>
            <person name="Finy P."/>
            <person name="Geml J."/>
            <person name="Haridas S."/>
            <person name="Hughes K."/>
            <person name="Justo A."/>
            <person name="Karasinski D."/>
            <person name="Kautmanova I."/>
            <person name="Kiss B."/>
            <person name="Kocsube S."/>
            <person name="Kotiranta H."/>
            <person name="LaButti K.M."/>
            <person name="Lechner B.E."/>
            <person name="Liimatainen K."/>
            <person name="Lipzen A."/>
            <person name="Lukacs Z."/>
            <person name="Mihaltcheva S."/>
            <person name="Morgado L.N."/>
            <person name="Niskanen T."/>
            <person name="Noordeloos M.E."/>
            <person name="Ohm R.A."/>
            <person name="Ortiz-Santana B."/>
            <person name="Ovrebo C."/>
            <person name="Racz N."/>
            <person name="Riley R."/>
            <person name="Savchenko A."/>
            <person name="Shiryaev A."/>
            <person name="Soop K."/>
            <person name="Spirin V."/>
            <person name="Szebenyi C."/>
            <person name="Tomsovsky M."/>
            <person name="Tulloss R.E."/>
            <person name="Uehling J."/>
            <person name="Grigoriev I.V."/>
            <person name="Vagvolgyi C."/>
            <person name="Papp T."/>
            <person name="Martin F.M."/>
            <person name="Miettinen O."/>
            <person name="Hibbett D.S."/>
            <person name="Nagy L.G."/>
        </authorList>
    </citation>
    <scope>NUCLEOTIDE SEQUENCE [LARGE SCALE GENOMIC DNA]</scope>
    <source>
        <strain evidence="1 2">NL-1719</strain>
    </source>
</reference>
<protein>
    <submittedName>
        <fullName evidence="1">Uncharacterized protein</fullName>
    </submittedName>
</protein>
<keyword evidence="2" id="KW-1185">Reference proteome</keyword>
<accession>A0ACD3ANA4</accession>
<feature type="non-terminal residue" evidence="1">
    <location>
        <position position="94"/>
    </location>
</feature>
<evidence type="ECO:0000313" key="1">
    <source>
        <dbReference type="EMBL" id="TFK66724.1"/>
    </source>
</evidence>
<sequence length="94" mass="11107">MLTGLDLKTKLRSRYNEDGWFKKILDTPKEYKNFVVEDELMYLQNRDGRVLCIPAVQIDERSAREIVIDEAHSLLAHLGARKTLAYLRDVVWWK</sequence>
<proteinExistence type="predicted"/>
<dbReference type="EMBL" id="ML208395">
    <property type="protein sequence ID" value="TFK66724.1"/>
    <property type="molecule type" value="Genomic_DNA"/>
</dbReference>
<name>A0ACD3ANA4_9AGAR</name>